<accession>Q13ND4</accession>
<keyword evidence="2" id="KW-1185">Reference proteome</keyword>
<dbReference type="Proteomes" id="UP000001817">
    <property type="component" value="Chromosome 2"/>
</dbReference>
<evidence type="ECO:0000313" key="1">
    <source>
        <dbReference type="EMBL" id="ABE34405.1"/>
    </source>
</evidence>
<sequence length="90" mass="10036">MGDRRSEGETPPAVARSCSWTCKSVRSHFSIITRWLSGREISTHLEGAILIHAGMCNISAITARLRSIGAFQLKSRIRCFAFPTLHDLLH</sequence>
<dbReference type="KEGG" id="bxe:Bxe_B1559"/>
<dbReference type="AlphaFoldDB" id="Q13ND4"/>
<name>Q13ND4_PARXL</name>
<organism evidence="1 2">
    <name type="scientific">Paraburkholderia xenovorans (strain LB400)</name>
    <dbReference type="NCBI Taxonomy" id="266265"/>
    <lineage>
        <taxon>Bacteria</taxon>
        <taxon>Pseudomonadati</taxon>
        <taxon>Pseudomonadota</taxon>
        <taxon>Betaproteobacteria</taxon>
        <taxon>Burkholderiales</taxon>
        <taxon>Burkholderiaceae</taxon>
        <taxon>Paraburkholderia</taxon>
    </lineage>
</organism>
<evidence type="ECO:0000313" key="2">
    <source>
        <dbReference type="Proteomes" id="UP000001817"/>
    </source>
</evidence>
<proteinExistence type="predicted"/>
<dbReference type="STRING" id="266265.Bxe_B1559"/>
<reference evidence="1 2" key="1">
    <citation type="journal article" date="2006" name="Proc. Natl. Acad. Sci. U.S.A.">
        <title>Burkholderia xenovorans LB400 harbors a multi-replicon, 9.73-Mbp genome shaped for versatility.</title>
        <authorList>
            <person name="Chain P.S."/>
            <person name="Denef V.J."/>
            <person name="Konstantinidis K.T."/>
            <person name="Vergez L.M."/>
            <person name="Agullo L."/>
            <person name="Reyes V.L."/>
            <person name="Hauser L."/>
            <person name="Cordova M."/>
            <person name="Gomez L."/>
            <person name="Gonzalez M."/>
            <person name="Land M."/>
            <person name="Lao V."/>
            <person name="Larimer F."/>
            <person name="LiPuma J.J."/>
            <person name="Mahenthiralingam E."/>
            <person name="Malfatti S.A."/>
            <person name="Marx C.J."/>
            <person name="Parnell J.J."/>
            <person name="Ramette A."/>
            <person name="Richardson P."/>
            <person name="Seeger M."/>
            <person name="Smith D."/>
            <person name="Spilker T."/>
            <person name="Sul W.J."/>
            <person name="Tsoi T.V."/>
            <person name="Ulrich L.E."/>
            <person name="Zhulin I.B."/>
            <person name="Tiedje J.M."/>
        </authorList>
    </citation>
    <scope>NUCLEOTIDE SEQUENCE [LARGE SCALE GENOMIC DNA]</scope>
    <source>
        <strain evidence="1 2">LB400</strain>
    </source>
</reference>
<protein>
    <submittedName>
        <fullName evidence="1">Uncharacterized protein</fullName>
    </submittedName>
</protein>
<gene>
    <name evidence="1" type="ORF">Bxe_B1559</name>
</gene>
<dbReference type="EMBL" id="CP000271">
    <property type="protein sequence ID" value="ABE34405.1"/>
    <property type="molecule type" value="Genomic_DNA"/>
</dbReference>